<evidence type="ECO:0008006" key="3">
    <source>
        <dbReference type="Google" id="ProtNLM"/>
    </source>
</evidence>
<organism evidence="1 2">
    <name type="scientific">Ranitomeya imitator</name>
    <name type="common">mimic poison frog</name>
    <dbReference type="NCBI Taxonomy" id="111125"/>
    <lineage>
        <taxon>Eukaryota</taxon>
        <taxon>Metazoa</taxon>
        <taxon>Chordata</taxon>
        <taxon>Craniata</taxon>
        <taxon>Vertebrata</taxon>
        <taxon>Euteleostomi</taxon>
        <taxon>Amphibia</taxon>
        <taxon>Batrachia</taxon>
        <taxon>Anura</taxon>
        <taxon>Neobatrachia</taxon>
        <taxon>Hyloidea</taxon>
        <taxon>Dendrobatidae</taxon>
        <taxon>Dendrobatinae</taxon>
        <taxon>Ranitomeya</taxon>
    </lineage>
</organism>
<accession>A0ABN9KTB6</accession>
<evidence type="ECO:0000313" key="1">
    <source>
        <dbReference type="EMBL" id="CAJ0919645.1"/>
    </source>
</evidence>
<dbReference type="EMBL" id="CAUEEQ010001402">
    <property type="protein sequence ID" value="CAJ0919645.1"/>
    <property type="molecule type" value="Genomic_DNA"/>
</dbReference>
<proteinExistence type="predicted"/>
<dbReference type="PANTHER" id="PTHR21301">
    <property type="entry name" value="REVERSE TRANSCRIPTASE"/>
    <property type="match status" value="1"/>
</dbReference>
<reference evidence="1" key="1">
    <citation type="submission" date="2023-07" db="EMBL/GenBank/DDBJ databases">
        <authorList>
            <person name="Stuckert A."/>
        </authorList>
    </citation>
    <scope>NUCLEOTIDE SEQUENCE</scope>
</reference>
<evidence type="ECO:0000313" key="2">
    <source>
        <dbReference type="Proteomes" id="UP001176940"/>
    </source>
</evidence>
<protein>
    <recommendedName>
        <fullName evidence="3">Reverse transcriptase domain-containing protein</fullName>
    </recommendedName>
</protein>
<comment type="caution">
    <text evidence="1">The sequence shown here is derived from an EMBL/GenBank/DDBJ whole genome shotgun (WGS) entry which is preliminary data.</text>
</comment>
<dbReference type="Proteomes" id="UP001176940">
    <property type="component" value="Unassembled WGS sequence"/>
</dbReference>
<keyword evidence="2" id="KW-1185">Reference proteome</keyword>
<dbReference type="PANTHER" id="PTHR21301:SF12">
    <property type="match status" value="1"/>
</dbReference>
<gene>
    <name evidence="1" type="ORF">RIMI_LOCUS1094502</name>
</gene>
<name>A0ABN9KTB6_9NEOB</name>
<sequence>MSQEFQELKTKNQELLRTHRLELEKRKRSKFLRDTDYYLQNRGTAGVDKKEDEAGGQCRPGLQKSDVNQITGKDLPLVINISSKNLDTHQIFLFQKGLSFCPMYKFNSFKLSMDLQRFYRSLRLQVHFADQPPVLDSSRQGISNLIELRGLGLRTSSSFMPPRYSPPVETFVSLVERDINLFNRDVNRGKFHYQTNLTQCERLSLDQLSSDKTLIIKPADEGGATVIMDKTDYLEEVFRQLNDTSVYKMIPHNPLNRIAQKIKPVLDFHLQAGTIDSKMRDFLIKSDPVPPIFYILPKIHKRQFKPPGRPIVSLTDSILSPLAIVLENNPHTIVIRSLGPLLTTSFLITWDANSLYTSLTHEKGLLATDRLLSEAGVDSKIQHFCADLLDLVLKENYFMFQDTFYIQQQGTAMVSNVAPPYAIAYMAAFEKDFVYPHPLFIDRCKIWQIYIDDIFCIWDGPIESLLIFDNTLSPLSSSIYF</sequence>